<name>A0ABQ9U411_SAGOE</name>
<keyword evidence="2" id="KW-1185">Reference proteome</keyword>
<protein>
    <submittedName>
        <fullName evidence="1">Uncharacterized protein</fullName>
    </submittedName>
</protein>
<comment type="caution">
    <text evidence="1">The sequence shown here is derived from an EMBL/GenBank/DDBJ whole genome shotgun (WGS) entry which is preliminary data.</text>
</comment>
<gene>
    <name evidence="1" type="ORF">P7K49_031087</name>
</gene>
<accession>A0ABQ9U411</accession>
<evidence type="ECO:0000313" key="2">
    <source>
        <dbReference type="Proteomes" id="UP001266305"/>
    </source>
</evidence>
<evidence type="ECO:0000313" key="1">
    <source>
        <dbReference type="EMBL" id="KAK2091803.1"/>
    </source>
</evidence>
<proteinExistence type="predicted"/>
<sequence>MVPLNVTRGITTMAQSSHFSPQNYKLQDSQTTNIIQLNCPTSDSQEKKVAQLFFLTGYRQLSSNGEMAFNLLSKKYG</sequence>
<organism evidence="1 2">
    <name type="scientific">Saguinus oedipus</name>
    <name type="common">Cotton-top tamarin</name>
    <name type="synonym">Oedipomidas oedipus</name>
    <dbReference type="NCBI Taxonomy" id="9490"/>
    <lineage>
        <taxon>Eukaryota</taxon>
        <taxon>Metazoa</taxon>
        <taxon>Chordata</taxon>
        <taxon>Craniata</taxon>
        <taxon>Vertebrata</taxon>
        <taxon>Euteleostomi</taxon>
        <taxon>Mammalia</taxon>
        <taxon>Eutheria</taxon>
        <taxon>Euarchontoglires</taxon>
        <taxon>Primates</taxon>
        <taxon>Haplorrhini</taxon>
        <taxon>Platyrrhini</taxon>
        <taxon>Cebidae</taxon>
        <taxon>Callitrichinae</taxon>
        <taxon>Saguinus</taxon>
    </lineage>
</organism>
<dbReference type="EMBL" id="JASSZA010000016">
    <property type="protein sequence ID" value="KAK2091803.1"/>
    <property type="molecule type" value="Genomic_DNA"/>
</dbReference>
<reference evidence="1 2" key="1">
    <citation type="submission" date="2023-05" db="EMBL/GenBank/DDBJ databases">
        <title>B98-5 Cell Line De Novo Hybrid Assembly: An Optical Mapping Approach.</title>
        <authorList>
            <person name="Kananen K."/>
            <person name="Auerbach J.A."/>
            <person name="Kautto E."/>
            <person name="Blachly J.S."/>
        </authorList>
    </citation>
    <scope>NUCLEOTIDE SEQUENCE [LARGE SCALE GENOMIC DNA]</scope>
    <source>
        <strain evidence="1">B95-8</strain>
        <tissue evidence="1">Cell line</tissue>
    </source>
</reference>
<dbReference type="Proteomes" id="UP001266305">
    <property type="component" value="Unassembled WGS sequence"/>
</dbReference>